<dbReference type="PANTHER" id="PTHR23079:SF57">
    <property type="entry name" value="RNA-DIRECTED RNA POLYMERASE"/>
    <property type="match status" value="1"/>
</dbReference>
<proteinExistence type="inferred from homology"/>
<evidence type="ECO:0000313" key="4">
    <source>
        <dbReference type="Proteomes" id="UP000887578"/>
    </source>
</evidence>
<organism evidence="4 5">
    <name type="scientific">Panagrolaimus davidi</name>
    <dbReference type="NCBI Taxonomy" id="227884"/>
    <lineage>
        <taxon>Eukaryota</taxon>
        <taxon>Metazoa</taxon>
        <taxon>Ecdysozoa</taxon>
        <taxon>Nematoda</taxon>
        <taxon>Chromadorea</taxon>
        <taxon>Rhabditida</taxon>
        <taxon>Tylenchina</taxon>
        <taxon>Panagrolaimomorpha</taxon>
        <taxon>Panagrolaimoidea</taxon>
        <taxon>Panagrolaimidae</taxon>
        <taxon>Panagrolaimus</taxon>
    </lineage>
</organism>
<evidence type="ECO:0000259" key="3">
    <source>
        <dbReference type="Pfam" id="PF24642"/>
    </source>
</evidence>
<dbReference type="GO" id="GO:0030422">
    <property type="term" value="P:siRNA processing"/>
    <property type="evidence" value="ECO:0007669"/>
    <property type="project" value="TreeGrafter"/>
</dbReference>
<comment type="similarity">
    <text evidence="1">Belongs to the RdRP family.</text>
</comment>
<dbReference type="PANTHER" id="PTHR23079">
    <property type="entry name" value="RNA-DEPENDENT RNA POLYMERASE"/>
    <property type="match status" value="1"/>
</dbReference>
<sequence length="1043" mass="120659">MYHQKAMGRTFYHSKFSSHGQLPPQYRPGLPPALRPYIKKDLSQPLVAFTKEDYKNAELRCLTKVDSSSIIFGFTAESQFYHSGTLQVQSATFSHHQQSLQVMASRHGRNMKIELRYGLLSKLNFEIRQYGQSYYFIKLTVVYTQCPLFYNAEQRPGDSYIRYTRFNPQKADKEGFWKKFIGSTAMQMSFVLNRTELFSFLDSLSNSTASCSFQFSPMMDNLFNPHRIDLYLLTEMNDCPWNIRYCIEAIKSCGDVGLFFMDYVLYVKNERINVKENGIFNETWALRLFSAMYEFLKSDISLGSLEFSADNQEQRQKRDDGFVMIKTVYITPTRKILTLEEATMNCRGFRKLGVDNIIQIKFRDDSLSWFPIDDLLLENVLRLSDVALIDDYMSDCKDSAGQPYCFSDGCGTIDPILARYIADELQLTYIPSAFQFRFAGFKGMVAVDYNDTRLKSKDGPYFLLLRHSQKKFHVEDDGQLLDLDIVQWSAPTPSKLHGAFISMIDSLAVYNGKQDIVRARLRQLHNQTFVDIIKPLVDKKAFLATLEKLPKYIPVYKLKTKNLLHQPFLRGMIEASAVLNARLLANKSQIVIPSDLGRSAHVKSTSALHLITIAQREAQQNREKSGLIDKENVVITESDKKMFNEYKKDINAIKVRYQIKSEGELFSNAIINVPGVLKNYKDPLGDDGCPSALVQRKVFDVFEKFRTKILNRFGPHTWRAEMEMNNENIFTYKIPTVTPEMIQLAITFYAMAEDDKQCYSFPWIIWEGLDAWLCQNDSSSRKDNANCEEDTHARVSEDIDSTSSFLTFHYESLFPWFDNLATMFNSFMVSNNLLPELVSAAVKFYMGTLLENDVDRSVTIPKNAKEAFFCFLITIISPNFNHDGHGDKKEFNKLYKAAQSTLISYAFFPENKHFYGIKLHEQTITYPPFVISIPIFWSKKFEQKYKVLKKFYGVEQIIVEKRKILTHYIHYTVLCRGTLESCQKLESKLTPFIEMHESKSMKETKSWKGKVMQNLLSRIFGFKLNNSHQKNCHQKSGSRAHLK</sequence>
<evidence type="ECO:0000313" key="5">
    <source>
        <dbReference type="WBParaSite" id="PDA_v2.g12487.t1"/>
    </source>
</evidence>
<evidence type="ECO:0000256" key="1">
    <source>
        <dbReference type="RuleBase" id="RU363098"/>
    </source>
</evidence>
<name>A0A914P3Q8_9BILA</name>
<dbReference type="WBParaSite" id="PDA_v2.g12487.t1">
    <property type="protein sequence ID" value="PDA_v2.g12487.t1"/>
    <property type="gene ID" value="PDA_v2.g12487"/>
</dbReference>
<dbReference type="InterPro" id="IPR007855">
    <property type="entry name" value="RDRP"/>
</dbReference>
<reference evidence="5" key="1">
    <citation type="submission" date="2022-11" db="UniProtKB">
        <authorList>
            <consortium name="WormBaseParasite"/>
        </authorList>
    </citation>
    <scope>IDENTIFICATION</scope>
</reference>
<dbReference type="GO" id="GO:0031380">
    <property type="term" value="C:nuclear RNA-directed RNA polymerase complex"/>
    <property type="evidence" value="ECO:0007669"/>
    <property type="project" value="TreeGrafter"/>
</dbReference>
<feature type="domain" description="DUF7636" evidence="3">
    <location>
        <begin position="923"/>
        <end position="1005"/>
    </location>
</feature>
<keyword evidence="4" id="KW-1185">Reference proteome</keyword>
<dbReference type="InterPro" id="IPR056053">
    <property type="entry name" value="DUF7636"/>
</dbReference>
<feature type="domain" description="RDRP core" evidence="2">
    <location>
        <begin position="389"/>
        <end position="593"/>
    </location>
</feature>
<accession>A0A914P3Q8</accession>
<dbReference type="Pfam" id="PF24642">
    <property type="entry name" value="DUF7636"/>
    <property type="match status" value="1"/>
</dbReference>
<dbReference type="Pfam" id="PF05183">
    <property type="entry name" value="RdRP"/>
    <property type="match status" value="1"/>
</dbReference>
<protein>
    <recommendedName>
        <fullName evidence="1">RNA-dependent RNA polymerase</fullName>
        <ecNumber evidence="1">2.7.7.48</ecNumber>
    </recommendedName>
</protein>
<keyword evidence="1" id="KW-0808">Transferase</keyword>
<dbReference type="AlphaFoldDB" id="A0A914P3Q8"/>
<dbReference type="InterPro" id="IPR057596">
    <property type="entry name" value="RDRP_core"/>
</dbReference>
<dbReference type="EC" id="2.7.7.48" evidence="1"/>
<keyword evidence="1" id="KW-0548">Nucleotidyltransferase</keyword>
<comment type="catalytic activity">
    <reaction evidence="1">
        <text>RNA(n) + a ribonucleoside 5'-triphosphate = RNA(n+1) + diphosphate</text>
        <dbReference type="Rhea" id="RHEA:21248"/>
        <dbReference type="Rhea" id="RHEA-COMP:14527"/>
        <dbReference type="Rhea" id="RHEA-COMP:17342"/>
        <dbReference type="ChEBI" id="CHEBI:33019"/>
        <dbReference type="ChEBI" id="CHEBI:61557"/>
        <dbReference type="ChEBI" id="CHEBI:140395"/>
        <dbReference type="EC" id="2.7.7.48"/>
    </reaction>
</comment>
<dbReference type="GO" id="GO:0003968">
    <property type="term" value="F:RNA-directed RNA polymerase activity"/>
    <property type="evidence" value="ECO:0007669"/>
    <property type="project" value="UniProtKB-KW"/>
</dbReference>
<dbReference type="GO" id="GO:0003723">
    <property type="term" value="F:RNA binding"/>
    <property type="evidence" value="ECO:0007669"/>
    <property type="project" value="UniProtKB-KW"/>
</dbReference>
<keyword evidence="1" id="KW-0696">RNA-directed RNA polymerase</keyword>
<keyword evidence="1" id="KW-0694">RNA-binding</keyword>
<evidence type="ECO:0000259" key="2">
    <source>
        <dbReference type="Pfam" id="PF05183"/>
    </source>
</evidence>
<dbReference type="Proteomes" id="UP000887578">
    <property type="component" value="Unplaced"/>
</dbReference>